<name>A0A3G8M611_9HYPH</name>
<reference evidence="3 4" key="1">
    <citation type="submission" date="2018-11" db="EMBL/GenBank/DDBJ databases">
        <title>Genome squencing of methanotrophic bacteria isolated from alkaline groundwater in Korea.</title>
        <authorList>
            <person name="Nguyen L.N."/>
        </authorList>
    </citation>
    <scope>NUCLEOTIDE SEQUENCE [LARGE SCALE GENOMIC DNA]</scope>
    <source>
        <strain evidence="3 4">GW6</strain>
    </source>
</reference>
<dbReference type="Pfam" id="PF02129">
    <property type="entry name" value="Peptidase_S15"/>
    <property type="match status" value="1"/>
</dbReference>
<dbReference type="InterPro" id="IPR013736">
    <property type="entry name" value="Xaa-Pro_dipept_C"/>
</dbReference>
<dbReference type="SUPFAM" id="SSF53474">
    <property type="entry name" value="alpha/beta-Hydrolases"/>
    <property type="match status" value="1"/>
</dbReference>
<proteinExistence type="predicted"/>
<organism evidence="3 4">
    <name type="scientific">Methylocystis rosea</name>
    <dbReference type="NCBI Taxonomy" id="173366"/>
    <lineage>
        <taxon>Bacteria</taxon>
        <taxon>Pseudomonadati</taxon>
        <taxon>Pseudomonadota</taxon>
        <taxon>Alphaproteobacteria</taxon>
        <taxon>Hyphomicrobiales</taxon>
        <taxon>Methylocystaceae</taxon>
        <taxon>Methylocystis</taxon>
    </lineage>
</organism>
<dbReference type="Pfam" id="PF08530">
    <property type="entry name" value="PepX_C"/>
    <property type="match status" value="1"/>
</dbReference>
<evidence type="ECO:0000313" key="3">
    <source>
        <dbReference type="EMBL" id="AZG76602.1"/>
    </source>
</evidence>
<dbReference type="Proteomes" id="UP000273982">
    <property type="component" value="Chromosome"/>
</dbReference>
<evidence type="ECO:0000259" key="2">
    <source>
        <dbReference type="SMART" id="SM00939"/>
    </source>
</evidence>
<dbReference type="RefSeq" id="WP_124738379.1">
    <property type="nucleotide sequence ID" value="NZ_CP034086.1"/>
</dbReference>
<dbReference type="KEGG" id="mros:EHO51_07595"/>
<dbReference type="AlphaFoldDB" id="A0A3G8M611"/>
<keyword evidence="1 3" id="KW-0378">Hydrolase</keyword>
<feature type="domain" description="Xaa-Pro dipeptidyl-peptidase C-terminal" evidence="2">
    <location>
        <begin position="344"/>
        <end position="584"/>
    </location>
</feature>
<evidence type="ECO:0000256" key="1">
    <source>
        <dbReference type="ARBA" id="ARBA00022801"/>
    </source>
</evidence>
<dbReference type="Gene3D" id="3.40.50.1820">
    <property type="entry name" value="alpha/beta hydrolase"/>
    <property type="match status" value="1"/>
</dbReference>
<dbReference type="Gene3D" id="2.60.120.260">
    <property type="entry name" value="Galactose-binding domain-like"/>
    <property type="match status" value="1"/>
</dbReference>
<dbReference type="InterPro" id="IPR029058">
    <property type="entry name" value="AB_hydrolase_fold"/>
</dbReference>
<protein>
    <submittedName>
        <fullName evidence="3">CocE/NonD family hydrolase</fullName>
    </submittedName>
</protein>
<dbReference type="GO" id="GO:0008239">
    <property type="term" value="F:dipeptidyl-peptidase activity"/>
    <property type="evidence" value="ECO:0007669"/>
    <property type="project" value="InterPro"/>
</dbReference>
<dbReference type="EMBL" id="CP034086">
    <property type="protein sequence ID" value="AZG76602.1"/>
    <property type="molecule type" value="Genomic_DNA"/>
</dbReference>
<dbReference type="NCBIfam" id="TIGR00976">
    <property type="entry name" value="CocE_NonD"/>
    <property type="match status" value="1"/>
</dbReference>
<accession>A0A3G8M611</accession>
<dbReference type="SUPFAM" id="SSF49785">
    <property type="entry name" value="Galactose-binding domain-like"/>
    <property type="match status" value="1"/>
</dbReference>
<dbReference type="SMART" id="SM00939">
    <property type="entry name" value="PepX_C"/>
    <property type="match status" value="1"/>
</dbReference>
<sequence length="591" mass="65515">MSEWLDNLIPIKAPELTHEQLAGWRPTRAAAEGLGCRLLADQRIEAAGGVTLSADVYTPSAPGRYPAIVQFAAYTRELHTAGAPTGSNEIGSPPVFTSRGYVQVVVERRGMGRSGGMQNVFLSPEDVDDHEQAIAWAAAQPWCDGRVALFGTSYYGMTQPLVAIRRPPALKAFFCNEICTDYFRHLVQFGGVFNLYFCNLWMGANFTPAMYGLRVPPIVRALLSHVFNSPLKRLWRPLLMKRMDAIYRAFMSKTPVKPVREWYANWMLDGKSRETCLLQSGPSGDLGKIEIPFVVVQNLGYFNLHQFGTYDLFQNAATPVDRKWMILAPPRYELPVYAWQLEALAFFDHILYGVDNGYASQPAVRYWLDGEERYVGAADFPAPGTAQRRFYLASGGADDARHRLAETPGEGENRWAAVPLGLPVLGGFDEVANQTLTFEMIAARPMTLAGPVSLNLVFSSNEIDSHLVARLSRLAKDGAYSLLSLGAMSPARRRRDPARDTACEIVHDTSVREHLEPGKPVTLSFSLTPGPSRLQPGDRLRLDVASRLDLLRSDVSHGYVHFDMPGPPYFARNTLHYGPDTYLTVSEAPAA</sequence>
<dbReference type="InterPro" id="IPR008979">
    <property type="entry name" value="Galactose-bd-like_sf"/>
</dbReference>
<dbReference type="InterPro" id="IPR005674">
    <property type="entry name" value="CocE/Ser_esterase"/>
</dbReference>
<dbReference type="InterPro" id="IPR000383">
    <property type="entry name" value="Xaa-Pro-like_dom"/>
</dbReference>
<gene>
    <name evidence="3" type="ORF">EHO51_07595</name>
</gene>
<evidence type="ECO:0000313" key="4">
    <source>
        <dbReference type="Proteomes" id="UP000273982"/>
    </source>
</evidence>